<keyword evidence="1" id="KW-0472">Membrane</keyword>
<dbReference type="OrthoDB" id="4858698at2"/>
<dbReference type="AlphaFoldDB" id="A0A2G4YMA3"/>
<proteinExistence type="predicted"/>
<dbReference type="InParanoid" id="A0A2G4YMA3"/>
<feature type="transmembrane region" description="Helical" evidence="1">
    <location>
        <begin position="148"/>
        <end position="168"/>
    </location>
</feature>
<feature type="transmembrane region" description="Helical" evidence="1">
    <location>
        <begin position="399"/>
        <end position="419"/>
    </location>
</feature>
<evidence type="ECO:0008006" key="4">
    <source>
        <dbReference type="Google" id="ProtNLM"/>
    </source>
</evidence>
<keyword evidence="3" id="KW-1185">Reference proteome</keyword>
<dbReference type="Proteomes" id="UP000229730">
    <property type="component" value="Unassembled WGS sequence"/>
</dbReference>
<feature type="transmembrane region" description="Helical" evidence="1">
    <location>
        <begin position="360"/>
        <end position="379"/>
    </location>
</feature>
<evidence type="ECO:0000256" key="1">
    <source>
        <dbReference type="SAM" id="Phobius"/>
    </source>
</evidence>
<feature type="transmembrane region" description="Helical" evidence="1">
    <location>
        <begin position="12"/>
        <end position="31"/>
    </location>
</feature>
<keyword evidence="1" id="KW-1133">Transmembrane helix</keyword>
<keyword evidence="1" id="KW-0812">Transmembrane</keyword>
<feature type="transmembrane region" description="Helical" evidence="1">
    <location>
        <begin position="109"/>
        <end position="136"/>
    </location>
</feature>
<feature type="transmembrane region" description="Helical" evidence="1">
    <location>
        <begin position="334"/>
        <end position="354"/>
    </location>
</feature>
<feature type="transmembrane region" description="Helical" evidence="1">
    <location>
        <begin position="37"/>
        <end position="54"/>
    </location>
</feature>
<feature type="transmembrane region" description="Helical" evidence="1">
    <location>
        <begin position="188"/>
        <end position="213"/>
    </location>
</feature>
<organism evidence="2 3">
    <name type="scientific">Paremcibacter congregatus</name>
    <dbReference type="NCBI Taxonomy" id="2043170"/>
    <lineage>
        <taxon>Bacteria</taxon>
        <taxon>Pseudomonadati</taxon>
        <taxon>Pseudomonadota</taxon>
        <taxon>Alphaproteobacteria</taxon>
        <taxon>Emcibacterales</taxon>
        <taxon>Emcibacteraceae</taxon>
        <taxon>Paremcibacter</taxon>
    </lineage>
</organism>
<dbReference type="EMBL" id="PDEM01000033">
    <property type="protein sequence ID" value="PHZ83454.1"/>
    <property type="molecule type" value="Genomic_DNA"/>
</dbReference>
<evidence type="ECO:0000313" key="3">
    <source>
        <dbReference type="Proteomes" id="UP000229730"/>
    </source>
</evidence>
<protein>
    <recommendedName>
        <fullName evidence="4">Permease</fullName>
    </recommendedName>
</protein>
<gene>
    <name evidence="2" type="ORF">CRD36_18015</name>
</gene>
<feature type="transmembrane region" description="Helical" evidence="1">
    <location>
        <begin position="285"/>
        <end position="307"/>
    </location>
</feature>
<feature type="transmembrane region" description="Helical" evidence="1">
    <location>
        <begin position="83"/>
        <end position="103"/>
    </location>
</feature>
<dbReference type="RefSeq" id="WP_099475347.1">
    <property type="nucleotide sequence ID" value="NZ_CP041025.1"/>
</dbReference>
<evidence type="ECO:0000313" key="2">
    <source>
        <dbReference type="EMBL" id="PHZ83454.1"/>
    </source>
</evidence>
<sequence>MPGQSKRNTFKAIFGPGLLFAATSVGVSHIIQSTRAGAEFGLGILLTVLLVNVIKYPAFQFGTQYSLSTGTTLLQGYRNIGKWAVLSFLIVNLLVMPVVFAALSLATSGVIIVVTGTSLSTAILSPLLLLSCVALLQFGGYAILEKVVKILVILFTGLTFIATGNALMTPGVFSSFTAFPTNVSLPSLFFIVAFVGWMPTGLEASVWQSTWTLKKARQKPDAVGRGQFRLDFNIGYVGTTLLAFCFIILGTALMHNTGDQFPASAPAFIAQVIKLYSSSIGEWCVPLIGLCTFAVLFSTVITVIDGFPRALMTATERLWQDEAPWQQDHQQKGMLYLCFMIGGCIGAYLLVMFWTASFKMFIDFATTVSFVFAPVLAYLNHRAMHSIEVPVEDRPKGVVNMVSLVAIVVLTLFASYYFYLKAIN</sequence>
<reference evidence="2 3" key="1">
    <citation type="submission" date="2017-10" db="EMBL/GenBank/DDBJ databases">
        <title>Frigbacter circumglobatus gen. nov. sp. nov., isolated from sediment cultured in situ.</title>
        <authorList>
            <person name="Zhao Z."/>
        </authorList>
    </citation>
    <scope>NUCLEOTIDE SEQUENCE [LARGE SCALE GENOMIC DNA]</scope>
    <source>
        <strain evidence="2 3">ZYL</strain>
    </source>
</reference>
<name>A0A2G4YMA3_9PROT</name>
<comment type="caution">
    <text evidence="2">The sequence shown here is derived from an EMBL/GenBank/DDBJ whole genome shotgun (WGS) entry which is preliminary data.</text>
</comment>
<feature type="transmembrane region" description="Helical" evidence="1">
    <location>
        <begin position="234"/>
        <end position="254"/>
    </location>
</feature>
<accession>A0A2G4YMA3</accession>